<dbReference type="Proteomes" id="UP000317155">
    <property type="component" value="Unassembled WGS sequence"/>
</dbReference>
<evidence type="ECO:0000313" key="3">
    <source>
        <dbReference type="Proteomes" id="UP000317155"/>
    </source>
</evidence>
<evidence type="ECO:0000313" key="2">
    <source>
        <dbReference type="EMBL" id="TRO78691.1"/>
    </source>
</evidence>
<dbReference type="EMBL" id="VJVV01000015">
    <property type="protein sequence ID" value="TRO78691.1"/>
    <property type="molecule type" value="Genomic_DNA"/>
</dbReference>
<dbReference type="CDD" id="cd22233">
    <property type="entry name" value="RHH_CopAso-like"/>
    <property type="match status" value="1"/>
</dbReference>
<name>A0A550J636_9BACT</name>
<accession>A0A550J636</accession>
<protein>
    <submittedName>
        <fullName evidence="2">Ribbon-helix-helix protein, CopG family</fullName>
    </submittedName>
</protein>
<dbReference type="Pfam" id="PF01402">
    <property type="entry name" value="RHH_1"/>
    <property type="match status" value="1"/>
</dbReference>
<comment type="caution">
    <text evidence="2">The sequence shown here is derived from an EMBL/GenBank/DDBJ whole genome shotgun (WGS) entry which is preliminary data.</text>
</comment>
<dbReference type="InterPro" id="IPR002145">
    <property type="entry name" value="CopG"/>
</dbReference>
<dbReference type="AlphaFoldDB" id="A0A550J636"/>
<dbReference type="OrthoDB" id="9812023at2"/>
<dbReference type="SUPFAM" id="SSF47598">
    <property type="entry name" value="Ribbon-helix-helix"/>
    <property type="match status" value="1"/>
</dbReference>
<evidence type="ECO:0000259" key="1">
    <source>
        <dbReference type="Pfam" id="PF01402"/>
    </source>
</evidence>
<sequence>MLAVRIPADIENRLEELARKTGRTKTYYVREALTEYLAALEDHYLAEERLRENRPAIPLDEVERTLGLAD</sequence>
<reference evidence="2 3" key="1">
    <citation type="submission" date="2019-07" db="EMBL/GenBank/DDBJ databases">
        <title>Insights of Desulfuromonas acetexigens electromicrobiology.</title>
        <authorList>
            <person name="Katuri K."/>
            <person name="Sapireddy V."/>
            <person name="Shaw D.R."/>
            <person name="Saikaly P."/>
        </authorList>
    </citation>
    <scope>NUCLEOTIDE SEQUENCE [LARGE SCALE GENOMIC DNA]</scope>
    <source>
        <strain evidence="2 3">2873</strain>
    </source>
</reference>
<gene>
    <name evidence="2" type="ORF">FL622_15470</name>
</gene>
<organism evidence="2 3">
    <name type="scientific">Trichloromonas acetexigens</name>
    <dbReference type="NCBI Taxonomy" id="38815"/>
    <lineage>
        <taxon>Bacteria</taxon>
        <taxon>Pseudomonadati</taxon>
        <taxon>Thermodesulfobacteriota</taxon>
        <taxon>Desulfuromonadia</taxon>
        <taxon>Desulfuromonadales</taxon>
        <taxon>Trichloromonadaceae</taxon>
        <taxon>Trichloromonas</taxon>
    </lineage>
</organism>
<dbReference type="InterPro" id="IPR010985">
    <property type="entry name" value="Ribbon_hlx_hlx"/>
</dbReference>
<keyword evidence="3" id="KW-1185">Reference proteome</keyword>
<proteinExistence type="predicted"/>
<feature type="domain" description="Ribbon-helix-helix protein CopG" evidence="1">
    <location>
        <begin position="4"/>
        <end position="38"/>
    </location>
</feature>
<dbReference type="RefSeq" id="WP_092054657.1">
    <property type="nucleotide sequence ID" value="NZ_FOJJ01000007.1"/>
</dbReference>
<dbReference type="GO" id="GO:0006355">
    <property type="term" value="P:regulation of DNA-templated transcription"/>
    <property type="evidence" value="ECO:0007669"/>
    <property type="project" value="InterPro"/>
</dbReference>